<evidence type="ECO:0000313" key="3">
    <source>
        <dbReference type="Proteomes" id="UP000555103"/>
    </source>
</evidence>
<feature type="chain" id="PRO_5032736352" evidence="1">
    <location>
        <begin position="25"/>
        <end position="227"/>
    </location>
</feature>
<organism evidence="2 3">
    <name type="scientific">Dysgonomonas hofstadii</name>
    <dbReference type="NCBI Taxonomy" id="637886"/>
    <lineage>
        <taxon>Bacteria</taxon>
        <taxon>Pseudomonadati</taxon>
        <taxon>Bacteroidota</taxon>
        <taxon>Bacteroidia</taxon>
        <taxon>Bacteroidales</taxon>
        <taxon>Dysgonomonadaceae</taxon>
        <taxon>Dysgonomonas</taxon>
    </lineage>
</organism>
<name>A0A840CJ36_9BACT</name>
<evidence type="ECO:0000256" key="1">
    <source>
        <dbReference type="SAM" id="SignalP"/>
    </source>
</evidence>
<dbReference type="EMBL" id="JACIEP010000003">
    <property type="protein sequence ID" value="MBB4035356.1"/>
    <property type="molecule type" value="Genomic_DNA"/>
</dbReference>
<gene>
    <name evidence="2" type="ORF">GGR21_001245</name>
</gene>
<proteinExistence type="predicted"/>
<evidence type="ECO:0000313" key="2">
    <source>
        <dbReference type="EMBL" id="MBB4035356.1"/>
    </source>
</evidence>
<sequence>MKLRTEKLIAILVLLVCLSIATHAQVTIGADKEPDENALLDLKETTAGTSTKGLLLPRVTLNATDDPSPLTENVKGMFVYNTAPNGTGATAVKEGIYYNDGSKWVSVASVAGAFPQQFYMPSIVLPTDPVSLSWGTYDSGTQVFTIDLYTDVYAKQFGMVDATTSYKSDGAGTLSVKVTSELEYFIVYYDKDTFTIESLDANGILKYKADPTKVTEKTFMNIVFKVK</sequence>
<dbReference type="RefSeq" id="WP_183306283.1">
    <property type="nucleotide sequence ID" value="NZ_JACIEP010000003.1"/>
</dbReference>
<protein>
    <submittedName>
        <fullName evidence="2">Uncharacterized protein</fullName>
    </submittedName>
</protein>
<reference evidence="2 3" key="1">
    <citation type="submission" date="2020-08" db="EMBL/GenBank/DDBJ databases">
        <title>Genomic Encyclopedia of Type Strains, Phase IV (KMG-IV): sequencing the most valuable type-strain genomes for metagenomic binning, comparative biology and taxonomic classification.</title>
        <authorList>
            <person name="Goeker M."/>
        </authorList>
    </citation>
    <scope>NUCLEOTIDE SEQUENCE [LARGE SCALE GENOMIC DNA]</scope>
    <source>
        <strain evidence="2 3">DSM 104969</strain>
    </source>
</reference>
<accession>A0A840CJ36</accession>
<keyword evidence="3" id="KW-1185">Reference proteome</keyword>
<dbReference type="AlphaFoldDB" id="A0A840CJ36"/>
<keyword evidence="1" id="KW-0732">Signal</keyword>
<feature type="signal peptide" evidence="1">
    <location>
        <begin position="1"/>
        <end position="24"/>
    </location>
</feature>
<dbReference type="Proteomes" id="UP000555103">
    <property type="component" value="Unassembled WGS sequence"/>
</dbReference>
<comment type="caution">
    <text evidence="2">The sequence shown here is derived from an EMBL/GenBank/DDBJ whole genome shotgun (WGS) entry which is preliminary data.</text>
</comment>